<feature type="compositionally biased region" description="Basic and acidic residues" evidence="1">
    <location>
        <begin position="126"/>
        <end position="144"/>
    </location>
</feature>
<feature type="compositionally biased region" description="Basic and acidic residues" evidence="1">
    <location>
        <begin position="1"/>
        <end position="23"/>
    </location>
</feature>
<accession>A0A8H7T645</accession>
<evidence type="ECO:0000313" key="3">
    <source>
        <dbReference type="Proteomes" id="UP000664132"/>
    </source>
</evidence>
<reference evidence="2" key="1">
    <citation type="submission" date="2021-02" db="EMBL/GenBank/DDBJ databases">
        <title>Genome sequence Cadophora malorum strain M34.</title>
        <authorList>
            <person name="Stefanovic E."/>
            <person name="Vu D."/>
            <person name="Scully C."/>
            <person name="Dijksterhuis J."/>
            <person name="Roader J."/>
            <person name="Houbraken J."/>
        </authorList>
    </citation>
    <scope>NUCLEOTIDE SEQUENCE</scope>
    <source>
        <strain evidence="2">M34</strain>
    </source>
</reference>
<protein>
    <submittedName>
        <fullName evidence="2">Uncharacterized protein</fullName>
    </submittedName>
</protein>
<name>A0A8H7T645_9HELO</name>
<organism evidence="2 3">
    <name type="scientific">Cadophora malorum</name>
    <dbReference type="NCBI Taxonomy" id="108018"/>
    <lineage>
        <taxon>Eukaryota</taxon>
        <taxon>Fungi</taxon>
        <taxon>Dikarya</taxon>
        <taxon>Ascomycota</taxon>
        <taxon>Pezizomycotina</taxon>
        <taxon>Leotiomycetes</taxon>
        <taxon>Helotiales</taxon>
        <taxon>Ploettnerulaceae</taxon>
        <taxon>Cadophora</taxon>
    </lineage>
</organism>
<gene>
    <name evidence="2" type="ORF">IFR04_013749</name>
</gene>
<dbReference type="OrthoDB" id="10531040at2759"/>
<comment type="caution">
    <text evidence="2">The sequence shown here is derived from an EMBL/GenBank/DDBJ whole genome shotgun (WGS) entry which is preliminary data.</text>
</comment>
<sequence length="150" mass="16249">MPKARSGEEESRVDYLAKKKDPTKASPAKIPKLIESFKYRAVFPTYEQLQADGGWDEAILKNLLATQTQRKVSSESATTTTTNGSSTARASSDAMASTVVNGSAVVPPSIHTLLEGTVPLPTSIFHPDRARDSPLKPISHEKNLRRSSAK</sequence>
<proteinExistence type="predicted"/>
<feature type="region of interest" description="Disordered" evidence="1">
    <location>
        <begin position="122"/>
        <end position="150"/>
    </location>
</feature>
<evidence type="ECO:0000313" key="2">
    <source>
        <dbReference type="EMBL" id="KAG4413132.1"/>
    </source>
</evidence>
<dbReference type="EMBL" id="JAFJYH010000332">
    <property type="protein sequence ID" value="KAG4413132.1"/>
    <property type="molecule type" value="Genomic_DNA"/>
</dbReference>
<feature type="compositionally biased region" description="Low complexity" evidence="1">
    <location>
        <begin position="74"/>
        <end position="92"/>
    </location>
</feature>
<keyword evidence="3" id="KW-1185">Reference proteome</keyword>
<dbReference type="Proteomes" id="UP000664132">
    <property type="component" value="Unassembled WGS sequence"/>
</dbReference>
<dbReference type="AlphaFoldDB" id="A0A8H7T645"/>
<feature type="region of interest" description="Disordered" evidence="1">
    <location>
        <begin position="68"/>
        <end position="94"/>
    </location>
</feature>
<feature type="region of interest" description="Disordered" evidence="1">
    <location>
        <begin position="1"/>
        <end position="27"/>
    </location>
</feature>
<evidence type="ECO:0000256" key="1">
    <source>
        <dbReference type="SAM" id="MobiDB-lite"/>
    </source>
</evidence>